<sequence>MPIPRGAPAPNPVAFVHNPHTWADPEGLTPTPGCGIDDDTWEAIERQYGTDVADGVNHNFERMTDGTKNGPDHSLAGIGNDPQKLADYLNSFKGKMTHIDTKGQGSRVAYDASRVDSQGRGVLIVQTPYRISAYHYSQDAFESGRYVLP</sequence>
<name>A0A7K0CRS1_9ACTN</name>
<accession>A0A7K0CRS1</accession>
<dbReference type="EMBL" id="WEGJ01000045">
    <property type="protein sequence ID" value="MQY16141.1"/>
    <property type="molecule type" value="Genomic_DNA"/>
</dbReference>
<dbReference type="Proteomes" id="UP000466345">
    <property type="component" value="Unassembled WGS sequence"/>
</dbReference>
<evidence type="ECO:0000313" key="2">
    <source>
        <dbReference type="Proteomes" id="UP000466345"/>
    </source>
</evidence>
<dbReference type="OrthoDB" id="582519at2"/>
<proteinExistence type="predicted"/>
<protein>
    <submittedName>
        <fullName evidence="1">Uncharacterized protein</fullName>
    </submittedName>
</protein>
<comment type="caution">
    <text evidence="1">The sequence shown here is derived from an EMBL/GenBank/DDBJ whole genome shotgun (WGS) entry which is preliminary data.</text>
</comment>
<organism evidence="1 2">
    <name type="scientific">Streptomyces smaragdinus</name>
    <dbReference type="NCBI Taxonomy" id="2585196"/>
    <lineage>
        <taxon>Bacteria</taxon>
        <taxon>Bacillati</taxon>
        <taxon>Actinomycetota</taxon>
        <taxon>Actinomycetes</taxon>
        <taxon>Kitasatosporales</taxon>
        <taxon>Streptomycetaceae</taxon>
        <taxon>Streptomyces</taxon>
    </lineage>
</organism>
<gene>
    <name evidence="1" type="ORF">SRB5_63340</name>
</gene>
<dbReference type="AlphaFoldDB" id="A0A7K0CRS1"/>
<dbReference type="RefSeq" id="WP_153456922.1">
    <property type="nucleotide sequence ID" value="NZ_WEGJ01000045.1"/>
</dbReference>
<reference evidence="1 2" key="1">
    <citation type="submission" date="2019-10" db="EMBL/GenBank/DDBJ databases">
        <title>Streptomyces smaragdinus sp. nov. and Streptomyces fabii sp. nov., isolated from the gut of fungus growing-termite Macrotermes natalensis.</title>
        <authorList>
            <person name="Schwitalla J."/>
            <person name="Benndorf R."/>
            <person name="Martin K."/>
            <person name="De Beer W."/>
            <person name="Kaster A.-K."/>
            <person name="Vollmers J."/>
            <person name="Poulsen M."/>
            <person name="Beemelmanns C."/>
        </authorList>
    </citation>
    <scope>NUCLEOTIDE SEQUENCE [LARGE SCALE GENOMIC DNA]</scope>
    <source>
        <strain evidence="1 2">RB5</strain>
    </source>
</reference>
<keyword evidence="2" id="KW-1185">Reference proteome</keyword>
<evidence type="ECO:0000313" key="1">
    <source>
        <dbReference type="EMBL" id="MQY16141.1"/>
    </source>
</evidence>